<comment type="caution">
    <text evidence="1">The sequence shown here is derived from an EMBL/GenBank/DDBJ whole genome shotgun (WGS) entry which is preliminary data.</text>
</comment>
<name>A0A6L8LYS7_9VIBR</name>
<sequence length="318" mass="37609">MLKIEHHYWEKPSRKTQEFIDDNKEFAYSAYERVIKGFEADNTKYLAEDFFFDMVTENLYHQHETNAVTAQYLYEYCQVLSNRVLLYYYQGEKHYQQFRHYQIPYGPYQMNVVLTIDEWLDALMMNVLLGDPCGFGQKLLRIPEENIYAFIEETDEVKDFRRVLFRLMRAFFIDDDPVPIGERINDLVRYSTPEYVGGELAQDYTNYLLLPLTELLVSIHHPDRKTRYPAKLKQALESHIQYYADVGKADSPNIDGNRKGWFAIWITALAAHAFEARGLESTIDSEYMPLWLVKGEFPSFYALDPEYKQLFPHQAQDA</sequence>
<reference evidence="1 2" key="1">
    <citation type="submission" date="2020-01" db="EMBL/GenBank/DDBJ databases">
        <title>Draft Genome Sequence of Vibrio sp. strain OCN044, Isolated from a Healthy Coral at Palmyra Atoll.</title>
        <authorList>
            <person name="Videau P."/>
            <person name="Loughran R."/>
            <person name="Esquivel A."/>
            <person name="Deadmond M."/>
            <person name="Paddock B.E."/>
            <person name="Saw J.H."/>
            <person name="Ushijima B."/>
        </authorList>
    </citation>
    <scope>NUCLEOTIDE SEQUENCE [LARGE SCALE GENOMIC DNA]</scope>
    <source>
        <strain evidence="1 2">OCN044</strain>
    </source>
</reference>
<accession>A0A6L8LYS7</accession>
<dbReference type="EMBL" id="WWEU01000001">
    <property type="protein sequence ID" value="MYM58419.1"/>
    <property type="molecule type" value="Genomic_DNA"/>
</dbReference>
<dbReference type="RefSeq" id="WP_160927237.1">
    <property type="nucleotide sequence ID" value="NZ_WWEU01000001.1"/>
</dbReference>
<gene>
    <name evidence="1" type="ORF">GTG28_04215</name>
</gene>
<evidence type="ECO:0000313" key="1">
    <source>
        <dbReference type="EMBL" id="MYM58419.1"/>
    </source>
</evidence>
<dbReference type="Proteomes" id="UP000478571">
    <property type="component" value="Unassembled WGS sequence"/>
</dbReference>
<organism evidence="1 2">
    <name type="scientific">Vibrio tetraodonis subsp. pristinus</name>
    <dbReference type="NCBI Taxonomy" id="2695891"/>
    <lineage>
        <taxon>Bacteria</taxon>
        <taxon>Pseudomonadati</taxon>
        <taxon>Pseudomonadota</taxon>
        <taxon>Gammaproteobacteria</taxon>
        <taxon>Vibrionales</taxon>
        <taxon>Vibrionaceae</taxon>
        <taxon>Vibrio</taxon>
    </lineage>
</organism>
<proteinExistence type="predicted"/>
<protein>
    <submittedName>
        <fullName evidence="1">Uncharacterized protein</fullName>
    </submittedName>
</protein>
<keyword evidence="2" id="KW-1185">Reference proteome</keyword>
<evidence type="ECO:0000313" key="2">
    <source>
        <dbReference type="Proteomes" id="UP000478571"/>
    </source>
</evidence>
<dbReference type="AlphaFoldDB" id="A0A6L8LYS7"/>